<evidence type="ECO:0000313" key="2">
    <source>
        <dbReference type="Proteomes" id="UP000239772"/>
    </source>
</evidence>
<dbReference type="EMBL" id="PVZS01000002">
    <property type="protein sequence ID" value="PSC06588.1"/>
    <property type="molecule type" value="Genomic_DNA"/>
</dbReference>
<accession>A0A2T1HYC7</accession>
<organism evidence="1 2">
    <name type="scientific">Alsobacter soli</name>
    <dbReference type="NCBI Taxonomy" id="2109933"/>
    <lineage>
        <taxon>Bacteria</taxon>
        <taxon>Pseudomonadati</taxon>
        <taxon>Pseudomonadota</taxon>
        <taxon>Alphaproteobacteria</taxon>
        <taxon>Hyphomicrobiales</taxon>
        <taxon>Alsobacteraceae</taxon>
        <taxon>Alsobacter</taxon>
    </lineage>
</organism>
<sequence>MSTFARADFEVLQVSNETVILRIPERSPRPPAIAMERIDPSARPLIELGAILSTIIGLSVRPAFKDIL</sequence>
<keyword evidence="2" id="KW-1185">Reference proteome</keyword>
<name>A0A2T1HYC7_9HYPH</name>
<comment type="caution">
    <text evidence="1">The sequence shown here is derived from an EMBL/GenBank/DDBJ whole genome shotgun (WGS) entry which is preliminary data.</text>
</comment>
<reference evidence="2" key="1">
    <citation type="submission" date="2018-03" db="EMBL/GenBank/DDBJ databases">
        <authorList>
            <person name="Sun L."/>
            <person name="Liu H."/>
            <person name="Chen W."/>
            <person name="Huang K."/>
            <person name="Liu W."/>
            <person name="Gao X."/>
        </authorList>
    </citation>
    <scope>NUCLEOTIDE SEQUENCE [LARGE SCALE GENOMIC DNA]</scope>
    <source>
        <strain evidence="2">SH9</strain>
    </source>
</reference>
<gene>
    <name evidence="1" type="ORF">SLNSH_01895</name>
</gene>
<protein>
    <submittedName>
        <fullName evidence="1">Uncharacterized protein</fullName>
    </submittedName>
</protein>
<dbReference type="Proteomes" id="UP000239772">
    <property type="component" value="Unassembled WGS sequence"/>
</dbReference>
<proteinExistence type="predicted"/>
<dbReference type="AlphaFoldDB" id="A0A2T1HYC7"/>
<evidence type="ECO:0000313" key="1">
    <source>
        <dbReference type="EMBL" id="PSC06588.1"/>
    </source>
</evidence>